<sequence>MSINLIHPARGGTDPRSLYLRALSVAEHLISDSPAIPASLDIRAYGEWEFGRYGLSVHLRKPADVAAFARWIGAHVTTELRSDGMYGTTALGEFRGTPFHAWALHSDGEWLARQTKRAGELAAQAHDMYDLDADSTVVVPGCAPVGYVQSAAPCGSVRDVLPCVLDENHPAPMHRDANGYEWPTAGAAVVA</sequence>
<comment type="caution">
    <text evidence="1">The sequence shown here is derived from an EMBL/GenBank/DDBJ whole genome shotgun (WGS) entry which is preliminary data.</text>
</comment>
<proteinExistence type="predicted"/>
<name>A0A4V5ML27_9ACTN</name>
<dbReference type="AlphaFoldDB" id="A0A4V5ML27"/>
<dbReference type="RefSeq" id="WP_136739343.1">
    <property type="nucleotide sequence ID" value="NZ_SUMB01000003.1"/>
</dbReference>
<dbReference type="Proteomes" id="UP000308697">
    <property type="component" value="Unassembled WGS sequence"/>
</dbReference>
<evidence type="ECO:0000313" key="1">
    <source>
        <dbReference type="EMBL" id="TJZ55578.1"/>
    </source>
</evidence>
<keyword evidence="2" id="KW-1185">Reference proteome</keyword>
<protein>
    <submittedName>
        <fullName evidence="1">Uncharacterized protein</fullName>
    </submittedName>
</protein>
<evidence type="ECO:0000313" key="2">
    <source>
        <dbReference type="Proteomes" id="UP000308697"/>
    </source>
</evidence>
<dbReference type="EMBL" id="SUMB01000003">
    <property type="protein sequence ID" value="TJZ55578.1"/>
    <property type="molecule type" value="Genomic_DNA"/>
</dbReference>
<reference evidence="1 2" key="1">
    <citation type="submission" date="2019-04" db="EMBL/GenBank/DDBJ databases">
        <title>Streptomyces piniterrae sp. nov., a heliquinomycin-producing actinomycete isolated from rhizosphere soil of Pinus yunnanensis.</title>
        <authorList>
            <person name="Zhuang X."/>
            <person name="Zhao J."/>
        </authorList>
    </citation>
    <scope>NUCLEOTIDE SEQUENCE [LARGE SCALE GENOMIC DNA]</scope>
    <source>
        <strain evidence="2">jys28</strain>
    </source>
</reference>
<accession>A0A4V5ML27</accession>
<gene>
    <name evidence="1" type="ORF">FCH28_09560</name>
</gene>
<organism evidence="1 2">
    <name type="scientific">Streptomyces piniterrae</name>
    <dbReference type="NCBI Taxonomy" id="2571125"/>
    <lineage>
        <taxon>Bacteria</taxon>
        <taxon>Bacillati</taxon>
        <taxon>Actinomycetota</taxon>
        <taxon>Actinomycetes</taxon>
        <taxon>Kitasatosporales</taxon>
        <taxon>Streptomycetaceae</taxon>
        <taxon>Streptomyces</taxon>
    </lineage>
</organism>